<name>A0A8J2WIJ4_9CRUS</name>
<dbReference type="OrthoDB" id="6380108at2759"/>
<dbReference type="EMBL" id="CAKKLH010000101">
    <property type="protein sequence ID" value="CAH0103042.1"/>
    <property type="molecule type" value="Genomic_DNA"/>
</dbReference>
<protein>
    <submittedName>
        <fullName evidence="3">Uncharacterized protein</fullName>
    </submittedName>
</protein>
<evidence type="ECO:0000256" key="2">
    <source>
        <dbReference type="SAM" id="Phobius"/>
    </source>
</evidence>
<reference evidence="3" key="1">
    <citation type="submission" date="2021-11" db="EMBL/GenBank/DDBJ databases">
        <authorList>
            <person name="Schell T."/>
        </authorList>
    </citation>
    <scope>NUCLEOTIDE SEQUENCE</scope>
    <source>
        <strain evidence="3">M5</strain>
    </source>
</reference>
<gene>
    <name evidence="3" type="ORF">DGAL_LOCUS5575</name>
</gene>
<feature type="transmembrane region" description="Helical" evidence="2">
    <location>
        <begin position="82"/>
        <end position="105"/>
    </location>
</feature>
<evidence type="ECO:0000256" key="1">
    <source>
        <dbReference type="SAM" id="MobiDB-lite"/>
    </source>
</evidence>
<feature type="region of interest" description="Disordered" evidence="1">
    <location>
        <begin position="51"/>
        <end position="72"/>
    </location>
</feature>
<evidence type="ECO:0000313" key="4">
    <source>
        <dbReference type="Proteomes" id="UP000789390"/>
    </source>
</evidence>
<comment type="caution">
    <text evidence="3">The sequence shown here is derived from an EMBL/GenBank/DDBJ whole genome shotgun (WGS) entry which is preliminary data.</text>
</comment>
<evidence type="ECO:0000313" key="3">
    <source>
        <dbReference type="EMBL" id="CAH0103042.1"/>
    </source>
</evidence>
<feature type="compositionally biased region" description="Polar residues" evidence="1">
    <location>
        <begin position="135"/>
        <end position="149"/>
    </location>
</feature>
<dbReference type="Proteomes" id="UP000789390">
    <property type="component" value="Unassembled WGS sequence"/>
</dbReference>
<proteinExistence type="predicted"/>
<sequence>MASYAPMPNSPYSPPMAYSPPMPYSPPMAYSPPVPHSPSMSYADTPQSAPIPLTPLVVQGEDPSDPSTGGGGGGGGMVTKFLALPLIIVLPILLPIVVLVLRIGLGLGLGLGKKPVAGTGGNENVDTTPYYDESSYGNDYQDNYNGQPDNQKNRKRRQAQKNKEVSSSTALPSMSIAQVDRLTQVIFEAMNSQECVQRLLCEVGSLSRSFSGSSETVTKAVKDYVPEKLKDSFNIFAKAEKCEQYRCGSLNVKN</sequence>
<keyword evidence="2" id="KW-0472">Membrane</keyword>
<feature type="region of interest" description="Disordered" evidence="1">
    <location>
        <begin position="115"/>
        <end position="169"/>
    </location>
</feature>
<keyword evidence="4" id="KW-1185">Reference proteome</keyword>
<keyword evidence="2" id="KW-0812">Transmembrane</keyword>
<keyword evidence="2" id="KW-1133">Transmembrane helix</keyword>
<dbReference type="AlphaFoldDB" id="A0A8J2WIJ4"/>
<accession>A0A8J2WIJ4</accession>
<organism evidence="3 4">
    <name type="scientific">Daphnia galeata</name>
    <dbReference type="NCBI Taxonomy" id="27404"/>
    <lineage>
        <taxon>Eukaryota</taxon>
        <taxon>Metazoa</taxon>
        <taxon>Ecdysozoa</taxon>
        <taxon>Arthropoda</taxon>
        <taxon>Crustacea</taxon>
        <taxon>Branchiopoda</taxon>
        <taxon>Diplostraca</taxon>
        <taxon>Cladocera</taxon>
        <taxon>Anomopoda</taxon>
        <taxon>Daphniidae</taxon>
        <taxon>Daphnia</taxon>
    </lineage>
</organism>